<sequence length="112" mass="12112">MSVEKKGVYANVPEYWNWKKPEEHLRKCAQAINGLLRGESNNTFVLELEAAASETDIDDERITTNTTAVLSPRSAAAAAEMQSIWYAAAKGILTIHHPVGAAGRTLGVAIFG</sequence>
<accession>X0T1Y1</accession>
<evidence type="ECO:0000313" key="1">
    <source>
        <dbReference type="EMBL" id="GAF70040.1"/>
    </source>
</evidence>
<name>X0T1Y1_9ZZZZ</name>
<protein>
    <submittedName>
        <fullName evidence="1">Uncharacterized protein</fullName>
    </submittedName>
</protein>
<organism evidence="1">
    <name type="scientific">marine sediment metagenome</name>
    <dbReference type="NCBI Taxonomy" id="412755"/>
    <lineage>
        <taxon>unclassified sequences</taxon>
        <taxon>metagenomes</taxon>
        <taxon>ecological metagenomes</taxon>
    </lineage>
</organism>
<dbReference type="AlphaFoldDB" id="X0T1Y1"/>
<reference evidence="1" key="1">
    <citation type="journal article" date="2014" name="Front. Microbiol.">
        <title>High frequency of phylogenetically diverse reductive dehalogenase-homologous genes in deep subseafloor sedimentary metagenomes.</title>
        <authorList>
            <person name="Kawai M."/>
            <person name="Futagami T."/>
            <person name="Toyoda A."/>
            <person name="Takaki Y."/>
            <person name="Nishi S."/>
            <person name="Hori S."/>
            <person name="Arai W."/>
            <person name="Tsubouchi T."/>
            <person name="Morono Y."/>
            <person name="Uchiyama I."/>
            <person name="Ito T."/>
            <person name="Fujiyama A."/>
            <person name="Inagaki F."/>
            <person name="Takami H."/>
        </authorList>
    </citation>
    <scope>NUCLEOTIDE SEQUENCE</scope>
    <source>
        <strain evidence="1">Expedition CK06-06</strain>
    </source>
</reference>
<dbReference type="EMBL" id="BARS01009116">
    <property type="protein sequence ID" value="GAF70040.1"/>
    <property type="molecule type" value="Genomic_DNA"/>
</dbReference>
<proteinExistence type="predicted"/>
<gene>
    <name evidence="1" type="ORF">S01H1_17213</name>
</gene>
<comment type="caution">
    <text evidence="1">The sequence shown here is derived from an EMBL/GenBank/DDBJ whole genome shotgun (WGS) entry which is preliminary data.</text>
</comment>